<name>A0A565BX98_9BRAS</name>
<evidence type="ECO:0000256" key="5">
    <source>
        <dbReference type="ARBA" id="ARBA00023242"/>
    </source>
</evidence>
<reference evidence="7" key="1">
    <citation type="submission" date="2019-07" db="EMBL/GenBank/DDBJ databases">
        <authorList>
            <person name="Dittberner H."/>
        </authorList>
    </citation>
    <scope>NUCLEOTIDE SEQUENCE [LARGE SCALE GENOMIC DNA]</scope>
</reference>
<proteinExistence type="predicted"/>
<gene>
    <name evidence="7" type="ORF">ANE_LOCUS16467</name>
</gene>
<comment type="caution">
    <text evidence="7">The sequence shown here is derived from an EMBL/GenBank/DDBJ whole genome shotgun (WGS) entry which is preliminary data.</text>
</comment>
<evidence type="ECO:0000256" key="2">
    <source>
        <dbReference type="ARBA" id="ARBA00022723"/>
    </source>
</evidence>
<dbReference type="OrthoDB" id="2160351at2759"/>
<accession>A0A565BX98</accession>
<keyword evidence="2" id="KW-0479">Metal-binding</keyword>
<dbReference type="PANTHER" id="PTHR12786:SF2">
    <property type="entry name" value="SPLICING FACTOR 3A SUBUNIT 3"/>
    <property type="match status" value="1"/>
</dbReference>
<keyword evidence="4" id="KW-0862">Zinc</keyword>
<keyword evidence="8" id="KW-1185">Reference proteome</keyword>
<evidence type="ECO:0000256" key="1">
    <source>
        <dbReference type="ARBA" id="ARBA00004123"/>
    </source>
</evidence>
<evidence type="ECO:0000256" key="3">
    <source>
        <dbReference type="ARBA" id="ARBA00022771"/>
    </source>
</evidence>
<dbReference type="InterPro" id="IPR051421">
    <property type="entry name" value="RNA_Proc_DNA_Dmg_Regulator"/>
</dbReference>
<dbReference type="EMBL" id="CABITT030000005">
    <property type="protein sequence ID" value="VVB06023.1"/>
    <property type="molecule type" value="Genomic_DNA"/>
</dbReference>
<dbReference type="GO" id="GO:0000398">
    <property type="term" value="P:mRNA splicing, via spliceosome"/>
    <property type="evidence" value="ECO:0007669"/>
    <property type="project" value="InterPro"/>
</dbReference>
<dbReference type="GO" id="GO:0003723">
    <property type="term" value="F:RNA binding"/>
    <property type="evidence" value="ECO:0007669"/>
    <property type="project" value="InterPro"/>
</dbReference>
<evidence type="ECO:0000313" key="7">
    <source>
        <dbReference type="EMBL" id="VVB06023.1"/>
    </source>
</evidence>
<evidence type="ECO:0000259" key="6">
    <source>
        <dbReference type="PROSITE" id="PS50171"/>
    </source>
</evidence>
<protein>
    <recommendedName>
        <fullName evidence="6">Matrin-type domain-containing protein</fullName>
    </recommendedName>
</protein>
<sequence length="117" mass="13763">MGVDGKPKPNWLYNLHGLGQEFKCEICGNNTYKGRRAFEKHFKEPQHQQGMSCLGIPNTKSFNESTSIDEAKVLWKRIQERQGVKKWRPELEEEYEDREGNIYNKKTYSDLLRQGLI</sequence>
<feature type="domain" description="Matrin-type" evidence="6">
    <location>
        <begin position="22"/>
        <end position="53"/>
    </location>
</feature>
<dbReference type="GO" id="GO:0005681">
    <property type="term" value="C:spliceosomal complex"/>
    <property type="evidence" value="ECO:0007669"/>
    <property type="project" value="InterPro"/>
</dbReference>
<organism evidence="7 8">
    <name type="scientific">Arabis nemorensis</name>
    <dbReference type="NCBI Taxonomy" id="586526"/>
    <lineage>
        <taxon>Eukaryota</taxon>
        <taxon>Viridiplantae</taxon>
        <taxon>Streptophyta</taxon>
        <taxon>Embryophyta</taxon>
        <taxon>Tracheophyta</taxon>
        <taxon>Spermatophyta</taxon>
        <taxon>Magnoliopsida</taxon>
        <taxon>eudicotyledons</taxon>
        <taxon>Gunneridae</taxon>
        <taxon>Pentapetalae</taxon>
        <taxon>rosids</taxon>
        <taxon>malvids</taxon>
        <taxon>Brassicales</taxon>
        <taxon>Brassicaceae</taxon>
        <taxon>Arabideae</taxon>
        <taxon>Arabis</taxon>
    </lineage>
</organism>
<dbReference type="AlphaFoldDB" id="A0A565BX98"/>
<dbReference type="InterPro" id="IPR024598">
    <property type="entry name" value="SF3a60/Prp9_C"/>
</dbReference>
<dbReference type="GO" id="GO:0008270">
    <property type="term" value="F:zinc ion binding"/>
    <property type="evidence" value="ECO:0007669"/>
    <property type="project" value="UniProtKB-KW"/>
</dbReference>
<comment type="subcellular location">
    <subcellularLocation>
        <location evidence="1">Nucleus</location>
    </subcellularLocation>
</comment>
<dbReference type="PANTHER" id="PTHR12786">
    <property type="entry name" value="SPLICING FACTOR SF3A-RELATED"/>
    <property type="match status" value="1"/>
</dbReference>
<dbReference type="Pfam" id="PF11931">
    <property type="entry name" value="SF3a60_Prp9_C"/>
    <property type="match status" value="1"/>
</dbReference>
<evidence type="ECO:0000313" key="8">
    <source>
        <dbReference type="Proteomes" id="UP000489600"/>
    </source>
</evidence>
<dbReference type="InterPro" id="IPR000690">
    <property type="entry name" value="Matrin/U1-C_Znf_C2H2"/>
</dbReference>
<dbReference type="PROSITE" id="PS50171">
    <property type="entry name" value="ZF_MATRIN"/>
    <property type="match status" value="1"/>
</dbReference>
<evidence type="ECO:0000256" key="4">
    <source>
        <dbReference type="ARBA" id="ARBA00022833"/>
    </source>
</evidence>
<keyword evidence="5" id="KW-0539">Nucleus</keyword>
<dbReference type="Proteomes" id="UP000489600">
    <property type="component" value="Unassembled WGS sequence"/>
</dbReference>
<keyword evidence="3" id="KW-0863">Zinc-finger</keyword>